<protein>
    <submittedName>
        <fullName evidence="1">Flavonoid 3-monooxygenase</fullName>
    </submittedName>
</protein>
<keyword evidence="1" id="KW-0503">Monooxygenase</keyword>
<evidence type="ECO:0000313" key="2">
    <source>
        <dbReference type="Proteomes" id="UP000250321"/>
    </source>
</evidence>
<organism evidence="1 2">
    <name type="scientific">Prunus yedoensis var. nudiflora</name>
    <dbReference type="NCBI Taxonomy" id="2094558"/>
    <lineage>
        <taxon>Eukaryota</taxon>
        <taxon>Viridiplantae</taxon>
        <taxon>Streptophyta</taxon>
        <taxon>Embryophyta</taxon>
        <taxon>Tracheophyta</taxon>
        <taxon>Spermatophyta</taxon>
        <taxon>Magnoliopsida</taxon>
        <taxon>eudicotyledons</taxon>
        <taxon>Gunneridae</taxon>
        <taxon>Pentapetalae</taxon>
        <taxon>rosids</taxon>
        <taxon>fabids</taxon>
        <taxon>Rosales</taxon>
        <taxon>Rosaceae</taxon>
        <taxon>Amygdaloideae</taxon>
        <taxon>Amygdaleae</taxon>
        <taxon>Prunus</taxon>
    </lineage>
</organism>
<proteinExistence type="predicted"/>
<dbReference type="EMBL" id="PJQY01000051">
    <property type="protein sequence ID" value="PQQ19909.1"/>
    <property type="molecule type" value="Genomic_DNA"/>
</dbReference>
<accession>A0A314ZKT5</accession>
<name>A0A314ZKT5_PRUYE</name>
<evidence type="ECO:0000313" key="1">
    <source>
        <dbReference type="EMBL" id="PQQ19909.1"/>
    </source>
</evidence>
<dbReference type="Proteomes" id="UP000250321">
    <property type="component" value="Unassembled WGS sequence"/>
</dbReference>
<dbReference type="OrthoDB" id="2789670at2759"/>
<reference evidence="1 2" key="1">
    <citation type="submission" date="2018-02" db="EMBL/GenBank/DDBJ databases">
        <title>Draft genome of wild Prunus yedoensis var. nudiflora.</title>
        <authorList>
            <person name="Baek S."/>
            <person name="Kim J.-H."/>
            <person name="Choi K."/>
            <person name="Kim G.-B."/>
            <person name="Cho A."/>
            <person name="Jang H."/>
            <person name="Shin C.-H."/>
            <person name="Yu H.-J."/>
            <person name="Mun J.-H."/>
        </authorList>
    </citation>
    <scope>NUCLEOTIDE SEQUENCE [LARGE SCALE GENOMIC DNA]</scope>
    <source>
        <strain evidence="2">cv. Jeju island</strain>
        <tissue evidence="1">Leaf</tissue>
    </source>
</reference>
<sequence length="71" mass="7534">MFLNVLNVITNTLWGGTVEGDERAGLGAEFREVVSEMTELMAKPSFGLLPGFGSVRFARRGEADGGVGSEV</sequence>
<dbReference type="STRING" id="2094558.A0A314ZKT5"/>
<keyword evidence="2" id="KW-1185">Reference proteome</keyword>
<dbReference type="AlphaFoldDB" id="A0A314ZKT5"/>
<keyword evidence="1" id="KW-0560">Oxidoreductase</keyword>
<gene>
    <name evidence="1" type="ORF">Pyn_18789</name>
</gene>
<dbReference type="GO" id="GO:0004497">
    <property type="term" value="F:monooxygenase activity"/>
    <property type="evidence" value="ECO:0007669"/>
    <property type="project" value="UniProtKB-KW"/>
</dbReference>
<comment type="caution">
    <text evidence="1">The sequence shown here is derived from an EMBL/GenBank/DDBJ whole genome shotgun (WGS) entry which is preliminary data.</text>
</comment>